<name>A0A6P5C1G8_BOSIN</name>
<feature type="domain" description="JmjC" evidence="5">
    <location>
        <begin position="40"/>
        <end position="240"/>
    </location>
</feature>
<evidence type="ECO:0000256" key="4">
    <source>
        <dbReference type="SAM" id="MobiDB-lite"/>
    </source>
</evidence>
<evidence type="ECO:0000259" key="5">
    <source>
        <dbReference type="PROSITE" id="PS51184"/>
    </source>
</evidence>
<dbReference type="InterPro" id="IPR003347">
    <property type="entry name" value="JmjC_dom"/>
</dbReference>
<sequence>MDRETRVFAESHFRGLEGRLPSRVCPKLDRVDFIEKPDSFSYADFFKGYLLPNLPCVFSSAFTEDWGSRRLWVTPSGKPNFDYLLQNYVLCLTLCFQETWLYLLQTVGSRNTTPTPKNTCPSETTSATGKSTFRQTTPLHGAVYISKTGICAGQEEALRDCHGGLPYDVTSPTLLDSRLHPMRDRCGPPLEVTQEAGEMVFVPSGWHHQVHNLEDTISINHNWVNGCNLANMWHFLQQELSAVQQEVIEWRDTMPDWHHHCQVIMKSCSGINFEEFYHFLKIIAERRLLLLAKGMSPGQVEGGEDTGLGPQQAAFDIGRIAEVLESVVAHPDFQRVDPSTFSPRPEVLLRQLEEAVAATTSL</sequence>
<accession>A0A6P5C1G8</accession>
<dbReference type="SMART" id="SM00558">
    <property type="entry name" value="JmjC"/>
    <property type="match status" value="1"/>
</dbReference>
<dbReference type="GO" id="GO:0045905">
    <property type="term" value="P:positive regulation of translational termination"/>
    <property type="evidence" value="ECO:0007669"/>
    <property type="project" value="TreeGrafter"/>
</dbReference>
<comment type="catalytic activity">
    <reaction evidence="2">
        <text>L-lysyl-[protein] + 2-oxoglutarate + O2 = 4-hydroxy-L-lysyl-[protein] + succinate + CO2</text>
        <dbReference type="Rhea" id="RHEA:57156"/>
        <dbReference type="Rhea" id="RHEA-COMP:9752"/>
        <dbReference type="Rhea" id="RHEA-COMP:15084"/>
        <dbReference type="ChEBI" id="CHEBI:15379"/>
        <dbReference type="ChEBI" id="CHEBI:16526"/>
        <dbReference type="ChEBI" id="CHEBI:16810"/>
        <dbReference type="ChEBI" id="CHEBI:29969"/>
        <dbReference type="ChEBI" id="CHEBI:30031"/>
        <dbReference type="ChEBI" id="CHEBI:141495"/>
    </reaction>
</comment>
<evidence type="ECO:0000313" key="6">
    <source>
        <dbReference type="Proteomes" id="UP001652663"/>
    </source>
</evidence>
<dbReference type="RefSeq" id="XP_019819315.2">
    <property type="nucleotide sequence ID" value="XM_019963756.2"/>
</dbReference>
<dbReference type="GO" id="GO:0005737">
    <property type="term" value="C:cytoplasm"/>
    <property type="evidence" value="ECO:0007669"/>
    <property type="project" value="TreeGrafter"/>
</dbReference>
<evidence type="ECO:0000256" key="3">
    <source>
        <dbReference type="ARBA" id="ARBA00082904"/>
    </source>
</evidence>
<dbReference type="Gene3D" id="2.60.120.650">
    <property type="entry name" value="Cupin"/>
    <property type="match status" value="1"/>
</dbReference>
<evidence type="ECO:0000256" key="1">
    <source>
        <dbReference type="ARBA" id="ARBA00038068"/>
    </source>
</evidence>
<dbReference type="PANTHER" id="PTHR12480">
    <property type="entry name" value="ARGININE DEMETHYLASE AND LYSYL-HYDROXYLASE JMJD"/>
    <property type="match status" value="1"/>
</dbReference>
<keyword evidence="6" id="KW-1185">Reference proteome</keyword>
<organism evidence="6 7">
    <name type="scientific">Bos indicus</name>
    <name type="common">Zebu</name>
    <dbReference type="NCBI Taxonomy" id="9915"/>
    <lineage>
        <taxon>Eukaryota</taxon>
        <taxon>Metazoa</taxon>
        <taxon>Chordata</taxon>
        <taxon>Craniata</taxon>
        <taxon>Vertebrata</taxon>
        <taxon>Euteleostomi</taxon>
        <taxon>Mammalia</taxon>
        <taxon>Eutheria</taxon>
        <taxon>Laurasiatheria</taxon>
        <taxon>Artiodactyla</taxon>
        <taxon>Ruminantia</taxon>
        <taxon>Pecora</taxon>
        <taxon>Bovidae</taxon>
        <taxon>Bovinae</taxon>
        <taxon>Bos</taxon>
    </lineage>
</organism>
<dbReference type="Pfam" id="PF02373">
    <property type="entry name" value="JmjC"/>
    <property type="match status" value="1"/>
</dbReference>
<dbReference type="PROSITE" id="PS51184">
    <property type="entry name" value="JMJC"/>
    <property type="match status" value="1"/>
</dbReference>
<evidence type="ECO:0000256" key="2">
    <source>
        <dbReference type="ARBA" id="ARBA00047762"/>
    </source>
</evidence>
<dbReference type="CTD" id="65094"/>
<dbReference type="InterPro" id="IPR050910">
    <property type="entry name" value="JMJD6_ArgDemeth/LysHydrox"/>
</dbReference>
<dbReference type="GeneID" id="109561364"/>
<dbReference type="GO" id="GO:0016706">
    <property type="term" value="F:2-oxoglutarate-dependent dioxygenase activity"/>
    <property type="evidence" value="ECO:0007669"/>
    <property type="project" value="TreeGrafter"/>
</dbReference>
<proteinExistence type="inferred from homology"/>
<dbReference type="GO" id="GO:0005634">
    <property type="term" value="C:nucleus"/>
    <property type="evidence" value="ECO:0007669"/>
    <property type="project" value="TreeGrafter"/>
</dbReference>
<reference evidence="7" key="1">
    <citation type="submission" date="2025-08" db="UniProtKB">
        <authorList>
            <consortium name="RefSeq"/>
        </authorList>
    </citation>
    <scope>IDENTIFICATION</scope>
    <source>
        <tissue evidence="7">Blood</tissue>
    </source>
</reference>
<feature type="region of interest" description="Disordered" evidence="4">
    <location>
        <begin position="112"/>
        <end position="132"/>
    </location>
</feature>
<evidence type="ECO:0000313" key="7">
    <source>
        <dbReference type="RefSeq" id="XP_019819315.2"/>
    </source>
</evidence>
<comment type="similarity">
    <text evidence="1">Belongs to the JMJD6 family.</text>
</comment>
<dbReference type="Proteomes" id="UP001652663">
    <property type="component" value="Chromosome 7"/>
</dbReference>
<dbReference type="GO" id="GO:0043565">
    <property type="term" value="F:sequence-specific DNA binding"/>
    <property type="evidence" value="ECO:0007669"/>
    <property type="project" value="TreeGrafter"/>
</dbReference>
<dbReference type="PANTHER" id="PTHR12480:SF6">
    <property type="entry name" value="2-OXOGLUTARATE AND IRON-DEPENDENT OXYGENASE JMJD4"/>
    <property type="match status" value="1"/>
</dbReference>
<dbReference type="SUPFAM" id="SSF51197">
    <property type="entry name" value="Clavaminate synthase-like"/>
    <property type="match status" value="1"/>
</dbReference>
<gene>
    <name evidence="7" type="primary">JMJD4</name>
</gene>
<protein>
    <recommendedName>
        <fullName evidence="3">Jumonji domain-containing protein 4</fullName>
    </recommendedName>
</protein>